<proteinExistence type="predicted"/>
<protein>
    <recommendedName>
        <fullName evidence="3">Protein-serine/threonine phosphatase</fullName>
    </recommendedName>
</protein>
<gene>
    <name evidence="1" type="ORF">LVIROSA_LOCUS14593</name>
</gene>
<reference evidence="1 2" key="1">
    <citation type="submission" date="2022-01" db="EMBL/GenBank/DDBJ databases">
        <authorList>
            <person name="Xiong W."/>
            <person name="Schranz E."/>
        </authorList>
    </citation>
    <scope>NUCLEOTIDE SEQUENCE [LARGE SCALE GENOMIC DNA]</scope>
</reference>
<dbReference type="SUPFAM" id="SSF81606">
    <property type="entry name" value="PP2C-like"/>
    <property type="match status" value="1"/>
</dbReference>
<dbReference type="Proteomes" id="UP001157418">
    <property type="component" value="Unassembled WGS sequence"/>
</dbReference>
<sequence>MGFRKLQGAREEMEDDAVIVCSSPHNDLDGFFFAAVFDGHTGFSSVNFLRDCFFFVRCFAISVSLYHKAAERRQVLSFYFDYKSLLKNAMKNYNYDDDPLLAPCVITIERQLAQVEGPVLQAPKLKVGNREDISPLMEEDPQNRKFGPVLRVENCYNSNARQR</sequence>
<evidence type="ECO:0008006" key="3">
    <source>
        <dbReference type="Google" id="ProtNLM"/>
    </source>
</evidence>
<name>A0AAU9MI82_9ASTR</name>
<evidence type="ECO:0000313" key="2">
    <source>
        <dbReference type="Proteomes" id="UP001157418"/>
    </source>
</evidence>
<organism evidence="1 2">
    <name type="scientific">Lactuca virosa</name>
    <dbReference type="NCBI Taxonomy" id="75947"/>
    <lineage>
        <taxon>Eukaryota</taxon>
        <taxon>Viridiplantae</taxon>
        <taxon>Streptophyta</taxon>
        <taxon>Embryophyta</taxon>
        <taxon>Tracheophyta</taxon>
        <taxon>Spermatophyta</taxon>
        <taxon>Magnoliopsida</taxon>
        <taxon>eudicotyledons</taxon>
        <taxon>Gunneridae</taxon>
        <taxon>Pentapetalae</taxon>
        <taxon>asterids</taxon>
        <taxon>campanulids</taxon>
        <taxon>Asterales</taxon>
        <taxon>Asteraceae</taxon>
        <taxon>Cichorioideae</taxon>
        <taxon>Cichorieae</taxon>
        <taxon>Lactucinae</taxon>
        <taxon>Lactuca</taxon>
    </lineage>
</organism>
<accession>A0AAU9MI82</accession>
<evidence type="ECO:0000313" key="1">
    <source>
        <dbReference type="EMBL" id="CAH1427599.1"/>
    </source>
</evidence>
<dbReference type="EMBL" id="CAKMRJ010002223">
    <property type="protein sequence ID" value="CAH1427599.1"/>
    <property type="molecule type" value="Genomic_DNA"/>
</dbReference>
<keyword evidence="2" id="KW-1185">Reference proteome</keyword>
<comment type="caution">
    <text evidence="1">The sequence shown here is derived from an EMBL/GenBank/DDBJ whole genome shotgun (WGS) entry which is preliminary data.</text>
</comment>
<dbReference type="Gene3D" id="3.60.40.10">
    <property type="entry name" value="PPM-type phosphatase domain"/>
    <property type="match status" value="1"/>
</dbReference>
<dbReference type="InterPro" id="IPR036457">
    <property type="entry name" value="PPM-type-like_dom_sf"/>
</dbReference>
<dbReference type="AlphaFoldDB" id="A0AAU9MI82"/>